<evidence type="ECO:0000256" key="4">
    <source>
        <dbReference type="SAM" id="MobiDB-lite"/>
    </source>
</evidence>
<protein>
    <recommendedName>
        <fullName evidence="5">O-methyltransferase C-terminal domain-containing protein</fullName>
    </recommendedName>
</protein>
<dbReference type="PANTHER" id="PTHR43712">
    <property type="entry name" value="PUTATIVE (AFU_ORTHOLOGUE AFUA_4G14580)-RELATED"/>
    <property type="match status" value="1"/>
</dbReference>
<dbReference type="GO" id="GO:0008171">
    <property type="term" value="F:O-methyltransferase activity"/>
    <property type="evidence" value="ECO:0007669"/>
    <property type="project" value="InterPro"/>
</dbReference>
<dbReference type="PROSITE" id="PS51683">
    <property type="entry name" value="SAM_OMT_II"/>
    <property type="match status" value="1"/>
</dbReference>
<evidence type="ECO:0000259" key="5">
    <source>
        <dbReference type="Pfam" id="PF00891"/>
    </source>
</evidence>
<gene>
    <name evidence="6" type="ORF">OSIN01602_LOCUS1243</name>
</gene>
<reference evidence="6" key="1">
    <citation type="submission" date="2021-01" db="EMBL/GenBank/DDBJ databases">
        <authorList>
            <person name="Corre E."/>
            <person name="Pelletier E."/>
            <person name="Niang G."/>
            <person name="Scheremetjew M."/>
            <person name="Finn R."/>
            <person name="Kale V."/>
            <person name="Holt S."/>
            <person name="Cochrane G."/>
            <person name="Meng A."/>
            <person name="Brown T."/>
            <person name="Cohen L."/>
        </authorList>
    </citation>
    <scope>NUCLEOTIDE SEQUENCE</scope>
    <source>
        <strain evidence="6">Grunow 1884</strain>
    </source>
</reference>
<keyword evidence="3" id="KW-0949">S-adenosyl-L-methionine</keyword>
<name>A0A7S2E897_TRICV</name>
<dbReference type="InterPro" id="IPR029063">
    <property type="entry name" value="SAM-dependent_MTases_sf"/>
</dbReference>
<dbReference type="SUPFAM" id="SSF53335">
    <property type="entry name" value="S-adenosyl-L-methionine-dependent methyltransferases"/>
    <property type="match status" value="1"/>
</dbReference>
<feature type="compositionally biased region" description="Low complexity" evidence="4">
    <location>
        <begin position="34"/>
        <end position="51"/>
    </location>
</feature>
<dbReference type="InterPro" id="IPR016461">
    <property type="entry name" value="COMT-like"/>
</dbReference>
<evidence type="ECO:0000256" key="1">
    <source>
        <dbReference type="ARBA" id="ARBA00022603"/>
    </source>
</evidence>
<dbReference type="AlphaFoldDB" id="A0A7S2E897"/>
<dbReference type="EMBL" id="HBGO01002202">
    <property type="protein sequence ID" value="CAD9321038.1"/>
    <property type="molecule type" value="Transcribed_RNA"/>
</dbReference>
<evidence type="ECO:0000256" key="3">
    <source>
        <dbReference type="ARBA" id="ARBA00022691"/>
    </source>
</evidence>
<dbReference type="InterPro" id="IPR036388">
    <property type="entry name" value="WH-like_DNA-bd_sf"/>
</dbReference>
<dbReference type="Gene3D" id="1.10.10.10">
    <property type="entry name" value="Winged helix-like DNA-binding domain superfamily/Winged helix DNA-binding domain"/>
    <property type="match status" value="1"/>
</dbReference>
<dbReference type="InterPro" id="IPR001077">
    <property type="entry name" value="COMT_C"/>
</dbReference>
<evidence type="ECO:0000313" key="6">
    <source>
        <dbReference type="EMBL" id="CAD9321038.1"/>
    </source>
</evidence>
<keyword evidence="2" id="KW-0808">Transferase</keyword>
<dbReference type="Pfam" id="PF00891">
    <property type="entry name" value="Methyltransf_2"/>
    <property type="match status" value="1"/>
</dbReference>
<organism evidence="6">
    <name type="scientific">Trieres chinensis</name>
    <name type="common">Marine centric diatom</name>
    <name type="synonym">Odontella sinensis</name>
    <dbReference type="NCBI Taxonomy" id="1514140"/>
    <lineage>
        <taxon>Eukaryota</taxon>
        <taxon>Sar</taxon>
        <taxon>Stramenopiles</taxon>
        <taxon>Ochrophyta</taxon>
        <taxon>Bacillariophyta</taxon>
        <taxon>Mediophyceae</taxon>
        <taxon>Biddulphiophycidae</taxon>
        <taxon>Eupodiscales</taxon>
        <taxon>Parodontellaceae</taxon>
        <taxon>Trieres</taxon>
    </lineage>
</organism>
<accession>A0A7S2E897</accession>
<proteinExistence type="predicted"/>
<evidence type="ECO:0000256" key="2">
    <source>
        <dbReference type="ARBA" id="ARBA00022679"/>
    </source>
</evidence>
<keyword evidence="1" id="KW-0489">Methyltransferase</keyword>
<sequence length="432" mass="46477">MVNPRLAFLAPTTLSWRELPKGANHHFIPKMTTESSIESSHPPSPVRHVPSLPTPSRPSSQKAVLPADQIGPAKERMFSLLHSHFVANCLYTVVNLGVPDVLGGETLTVRQIVDRIGNTDVNEDLLFRQLRLLSEETDGPRLFIESSSSNGGGDGDAEEFAYSLGPAGALLQTNVAGQASMACAVQHSFERPLWSAWSELPGATYGGSAIPPFTAANGSPVFEYYQAHPESMVPFQEFMATNSATAVDGMVEGYDWSQLEGKRVVDVGGGYGEVMSAVTEKYPDIEAYSLDLPGVIDMAPALPDGSNVNLVGGDMFDPSTIPPNCDVAFLRHILHDWTPDACGRILESLHGALPDHGQLLIVDAVMPGPGVTGPFSKVQKQVDMLMAMFGGQERTLGQWTELLENHGWEIDSVVENTPSLNLDGIITCSKGK</sequence>
<feature type="domain" description="O-methyltransferase C-terminal" evidence="5">
    <location>
        <begin position="200"/>
        <end position="408"/>
    </location>
</feature>
<dbReference type="Gene3D" id="3.40.50.150">
    <property type="entry name" value="Vaccinia Virus protein VP39"/>
    <property type="match status" value="1"/>
</dbReference>
<dbReference type="GO" id="GO:0032259">
    <property type="term" value="P:methylation"/>
    <property type="evidence" value="ECO:0007669"/>
    <property type="project" value="UniProtKB-KW"/>
</dbReference>
<feature type="region of interest" description="Disordered" evidence="4">
    <location>
        <begin position="32"/>
        <end position="66"/>
    </location>
</feature>
<dbReference type="PANTHER" id="PTHR43712:SF2">
    <property type="entry name" value="O-METHYLTRANSFERASE CICE"/>
    <property type="match status" value="1"/>
</dbReference>
<dbReference type="CDD" id="cd02440">
    <property type="entry name" value="AdoMet_MTases"/>
    <property type="match status" value="1"/>
</dbReference>